<keyword evidence="1" id="KW-0812">Transmembrane</keyword>
<evidence type="ECO:0000259" key="2">
    <source>
        <dbReference type="PROSITE" id="PS50990"/>
    </source>
</evidence>
<sequence>MGAFSGMRGAASGRAGITVKALVFGSFVVIALSCSLVAADHLTDSPAKALEPESGGYGIYRQMAERRAVCANNALYVFVKMHGWDVSYDKVQEAIGGDSLGGKSFLEIRKGCERLGIPAVVLKSPIEELRTCRFPVLAYGSPGRPLSGPRAGQKHFVVLVGIVDGDVQYIDPTSAEILRASTEWLLGQGGSFYYLQVSPHDRIWTNYVLSISAPGLLAVCLFGVFRRTSGRQGLPGPAPFSAVIFLFLTALCCPATRADGGDAAKSRGRMEIGSVKDLKEAWRRPGCDGINSLYLFLRHHGVSVSYDELSEQLGGCDRAANLRDLRDVARQYGLNAVVVQVDLRSLARGPLPGIALLDSSREKGSYFVLVSGASPSEVDYIDGGFVTWNKDDVEVFLRKWRGFILLVQDEHRTARLPYVAWSVAGVLICGYLAVRLRFHQRRAILARIPASANYADDAGRG</sequence>
<dbReference type="AlphaFoldDB" id="L0DGI5"/>
<evidence type="ECO:0000313" key="4">
    <source>
        <dbReference type="Proteomes" id="UP000010798"/>
    </source>
</evidence>
<dbReference type="GO" id="GO:0008233">
    <property type="term" value="F:peptidase activity"/>
    <property type="evidence" value="ECO:0007669"/>
    <property type="project" value="InterPro"/>
</dbReference>
<dbReference type="GO" id="GO:0005524">
    <property type="term" value="F:ATP binding"/>
    <property type="evidence" value="ECO:0007669"/>
    <property type="project" value="InterPro"/>
</dbReference>
<evidence type="ECO:0000256" key="1">
    <source>
        <dbReference type="SAM" id="Phobius"/>
    </source>
</evidence>
<dbReference type="Gene3D" id="3.90.70.10">
    <property type="entry name" value="Cysteine proteinases"/>
    <property type="match status" value="2"/>
</dbReference>
<dbReference type="Pfam" id="PF03412">
    <property type="entry name" value="Peptidase_C39"/>
    <property type="match status" value="2"/>
</dbReference>
<organism evidence="3 4">
    <name type="scientific">Singulisphaera acidiphila (strain ATCC BAA-1392 / DSM 18658 / VKM B-2454 / MOB10)</name>
    <dbReference type="NCBI Taxonomy" id="886293"/>
    <lineage>
        <taxon>Bacteria</taxon>
        <taxon>Pseudomonadati</taxon>
        <taxon>Planctomycetota</taxon>
        <taxon>Planctomycetia</taxon>
        <taxon>Isosphaerales</taxon>
        <taxon>Isosphaeraceae</taxon>
        <taxon>Singulisphaera</taxon>
    </lineage>
</organism>
<dbReference type="STRING" id="886293.Sinac_4295"/>
<dbReference type="GO" id="GO:0006508">
    <property type="term" value="P:proteolysis"/>
    <property type="evidence" value="ECO:0007669"/>
    <property type="project" value="InterPro"/>
</dbReference>
<accession>L0DGI5</accession>
<proteinExistence type="predicted"/>
<feature type="transmembrane region" description="Helical" evidence="1">
    <location>
        <begin position="204"/>
        <end position="225"/>
    </location>
</feature>
<feature type="transmembrane region" description="Helical" evidence="1">
    <location>
        <begin position="418"/>
        <end position="438"/>
    </location>
</feature>
<keyword evidence="1" id="KW-0472">Membrane</keyword>
<protein>
    <submittedName>
        <fullName evidence="3">ABC-type bacteriocin/lantibiotic exporter with N-terminal double-glycine peptidase domain</fullName>
    </submittedName>
</protein>
<evidence type="ECO:0000313" key="3">
    <source>
        <dbReference type="EMBL" id="AGA28494.1"/>
    </source>
</evidence>
<dbReference type="PROSITE" id="PS50990">
    <property type="entry name" value="PEPTIDASE_C39"/>
    <property type="match status" value="2"/>
</dbReference>
<dbReference type="KEGG" id="saci:Sinac_4295"/>
<feature type="domain" description="Peptidase C39" evidence="2">
    <location>
        <begin position="288"/>
        <end position="407"/>
    </location>
</feature>
<keyword evidence="4" id="KW-1185">Reference proteome</keyword>
<dbReference type="eggNOG" id="COG3271">
    <property type="taxonomic scope" value="Bacteria"/>
</dbReference>
<feature type="domain" description="Peptidase C39" evidence="2">
    <location>
        <begin position="62"/>
        <end position="195"/>
    </location>
</feature>
<dbReference type="HOGENOM" id="CLU_592993_0_0_0"/>
<dbReference type="GO" id="GO:0016020">
    <property type="term" value="C:membrane"/>
    <property type="evidence" value="ECO:0007669"/>
    <property type="project" value="InterPro"/>
</dbReference>
<reference evidence="3 4" key="1">
    <citation type="submission" date="2012-02" db="EMBL/GenBank/DDBJ databases">
        <title>Complete sequence of chromosome of Singulisphaera acidiphila DSM 18658.</title>
        <authorList>
            <consortium name="US DOE Joint Genome Institute (JGI-PGF)"/>
            <person name="Lucas S."/>
            <person name="Copeland A."/>
            <person name="Lapidus A."/>
            <person name="Glavina del Rio T."/>
            <person name="Dalin E."/>
            <person name="Tice H."/>
            <person name="Bruce D."/>
            <person name="Goodwin L."/>
            <person name="Pitluck S."/>
            <person name="Peters L."/>
            <person name="Ovchinnikova G."/>
            <person name="Chertkov O."/>
            <person name="Kyrpides N."/>
            <person name="Mavromatis K."/>
            <person name="Ivanova N."/>
            <person name="Brettin T."/>
            <person name="Detter J.C."/>
            <person name="Han C."/>
            <person name="Larimer F."/>
            <person name="Land M."/>
            <person name="Hauser L."/>
            <person name="Markowitz V."/>
            <person name="Cheng J.-F."/>
            <person name="Hugenholtz P."/>
            <person name="Woyke T."/>
            <person name="Wu D."/>
            <person name="Tindall B."/>
            <person name="Pomrenke H."/>
            <person name="Brambilla E."/>
            <person name="Klenk H.-P."/>
            <person name="Eisen J.A."/>
        </authorList>
    </citation>
    <scope>NUCLEOTIDE SEQUENCE [LARGE SCALE GENOMIC DNA]</scope>
    <source>
        <strain evidence="4">ATCC BAA-1392 / DSM 18658 / VKM B-2454 / MOB10</strain>
    </source>
</reference>
<dbReference type="OrthoDB" id="13401at2"/>
<dbReference type="EMBL" id="CP003364">
    <property type="protein sequence ID" value="AGA28494.1"/>
    <property type="molecule type" value="Genomic_DNA"/>
</dbReference>
<gene>
    <name evidence="3" type="ordered locus">Sinac_4295</name>
</gene>
<keyword evidence="1" id="KW-1133">Transmembrane helix</keyword>
<dbReference type="Proteomes" id="UP000010798">
    <property type="component" value="Chromosome"/>
</dbReference>
<dbReference type="RefSeq" id="WP_015247619.1">
    <property type="nucleotide sequence ID" value="NC_019892.1"/>
</dbReference>
<name>L0DGI5_SINAD</name>
<dbReference type="InterPro" id="IPR005074">
    <property type="entry name" value="Peptidase_C39"/>
</dbReference>